<dbReference type="EMBL" id="JAQNDM010000002">
    <property type="protein sequence ID" value="MDC0711282.1"/>
    <property type="molecule type" value="Genomic_DNA"/>
</dbReference>
<evidence type="ECO:0000256" key="3">
    <source>
        <dbReference type="ARBA" id="ARBA00022741"/>
    </source>
</evidence>
<dbReference type="RefSeq" id="WP_272141238.1">
    <property type="nucleotide sequence ID" value="NZ_JAQNDM010000002.1"/>
</dbReference>
<dbReference type="Gene3D" id="3.90.170.10">
    <property type="entry name" value="Adenylosuccinate Synthetase, subunit A, domain 3"/>
    <property type="match status" value="1"/>
</dbReference>
<keyword evidence="4 7" id="KW-0658">Purine biosynthesis</keyword>
<organism evidence="8 9">
    <name type="scientific">Stigmatella ashevillensis</name>
    <dbReference type="NCBI Taxonomy" id="2995309"/>
    <lineage>
        <taxon>Bacteria</taxon>
        <taxon>Pseudomonadati</taxon>
        <taxon>Myxococcota</taxon>
        <taxon>Myxococcia</taxon>
        <taxon>Myxococcales</taxon>
        <taxon>Cystobacterineae</taxon>
        <taxon>Archangiaceae</taxon>
        <taxon>Stigmatella</taxon>
    </lineage>
</organism>
<evidence type="ECO:0000256" key="1">
    <source>
        <dbReference type="ARBA" id="ARBA00022598"/>
    </source>
</evidence>
<proteinExistence type="inferred from homology"/>
<evidence type="ECO:0000256" key="7">
    <source>
        <dbReference type="HAMAP-Rule" id="MF_00011"/>
    </source>
</evidence>
<dbReference type="PANTHER" id="PTHR11846:SF0">
    <property type="entry name" value="ADENYLOSUCCINATE SYNTHETASE"/>
    <property type="match status" value="1"/>
</dbReference>
<evidence type="ECO:0000313" key="8">
    <source>
        <dbReference type="EMBL" id="MDC0711282.1"/>
    </source>
</evidence>
<comment type="catalytic activity">
    <reaction evidence="7">
        <text>IMP + L-aspartate + GTP = N(6)-(1,2-dicarboxyethyl)-AMP + GDP + phosphate + 2 H(+)</text>
        <dbReference type="Rhea" id="RHEA:15753"/>
        <dbReference type="ChEBI" id="CHEBI:15378"/>
        <dbReference type="ChEBI" id="CHEBI:29991"/>
        <dbReference type="ChEBI" id="CHEBI:37565"/>
        <dbReference type="ChEBI" id="CHEBI:43474"/>
        <dbReference type="ChEBI" id="CHEBI:57567"/>
        <dbReference type="ChEBI" id="CHEBI:58053"/>
        <dbReference type="ChEBI" id="CHEBI:58189"/>
        <dbReference type="EC" id="6.3.4.4"/>
    </reaction>
</comment>
<gene>
    <name evidence="7" type="primary">purA</name>
    <name evidence="8" type="ORF">POL68_22625</name>
</gene>
<dbReference type="InterPro" id="IPR001114">
    <property type="entry name" value="Adenylosuccinate_synthetase"/>
</dbReference>
<dbReference type="InterPro" id="IPR042109">
    <property type="entry name" value="Adenylosuccinate_synth_dom1"/>
</dbReference>
<feature type="active site" description="Proton donor" evidence="7">
    <location>
        <position position="47"/>
    </location>
</feature>
<keyword evidence="6 7" id="KW-0342">GTP-binding</keyword>
<evidence type="ECO:0000256" key="5">
    <source>
        <dbReference type="ARBA" id="ARBA00022842"/>
    </source>
</evidence>
<feature type="binding site" description="in other chain" evidence="7">
    <location>
        <position position="260"/>
    </location>
    <ligand>
        <name>IMP</name>
        <dbReference type="ChEBI" id="CHEBI:58053"/>
        <note>ligand shared between dimeric partners</note>
    </ligand>
</feature>
<comment type="caution">
    <text evidence="7">Lacks conserved residue(s) required for the propagation of feature annotation.</text>
</comment>
<dbReference type="InterPro" id="IPR042110">
    <property type="entry name" value="Adenylosuccinate_synth_dom2"/>
</dbReference>
<feature type="binding site" evidence="7">
    <location>
        <begin position="46"/>
        <end position="48"/>
    </location>
    <ligand>
        <name>GTP</name>
        <dbReference type="ChEBI" id="CHEBI:37565"/>
    </ligand>
</feature>
<dbReference type="InterPro" id="IPR027417">
    <property type="entry name" value="P-loop_NTPase"/>
</dbReference>
<name>A0ABT5DC85_9BACT</name>
<dbReference type="Pfam" id="PF00709">
    <property type="entry name" value="Adenylsucc_synt"/>
    <property type="match status" value="1"/>
</dbReference>
<comment type="subcellular location">
    <subcellularLocation>
        <location evidence="7">Cytoplasm</location>
    </subcellularLocation>
</comment>
<dbReference type="Gene3D" id="1.10.300.10">
    <property type="entry name" value="Adenylosuccinate Synthetase, subunit A, domain 2"/>
    <property type="match status" value="1"/>
</dbReference>
<sequence>MSVRREAHAVVDLGFGDAGKGTLTEWLVRRHGARLVVRFNGGAQAGHNVVTEEGRHHTFSQFGAGSFVPGVWTHLARTTVFHPLAMLVEARYLARQGVTDVLGRTTVSEGARLITPFHQAAGRIRELARGEGRHGTCGVGVGETVRDALTHPTGALHAADLLHPERLLRKARQAQERLRAELAEALRAAKASPQAEPERSLMEDPGIASRWAEAVTALQPEQRVVEDAWLGTRLQEGTTVFEGAQGVLLDENWGFHPHTTWSTCTFDNVLALLREHGFDGPVHRLGVLRAYTPRHGEGPLPTENAALASALPEPHNSAAGWQGHFRVGSFDAVLARYALAACGGVDALAVTHLDRLSERWPVCTAYRAPLGCDGGSFLREPSDSPRVTALRLGHPGDLAYQEQLTRGLLQCEPWPEVLELGEDAEARAARFVSWIETTLRVPVKVTSHGPTSLNKRSRD</sequence>
<dbReference type="EC" id="6.3.4.4" evidence="7"/>
<comment type="cofactor">
    <cofactor evidence="7">
        <name>Mg(2+)</name>
        <dbReference type="ChEBI" id="CHEBI:18420"/>
    </cofactor>
    <text evidence="7">Binds 1 Mg(2+) ion per subunit.</text>
</comment>
<feature type="binding site" evidence="7">
    <location>
        <begin position="447"/>
        <end position="449"/>
    </location>
    <ligand>
        <name>GTP</name>
        <dbReference type="ChEBI" id="CHEBI:37565"/>
    </ligand>
</feature>
<keyword evidence="2 7" id="KW-0479">Metal-binding</keyword>
<dbReference type="SMART" id="SM00788">
    <property type="entry name" value="Adenylsucc_synt"/>
    <property type="match status" value="1"/>
</dbReference>
<accession>A0ABT5DC85</accession>
<evidence type="ECO:0000313" key="9">
    <source>
        <dbReference type="Proteomes" id="UP001221838"/>
    </source>
</evidence>
<dbReference type="Proteomes" id="UP001221838">
    <property type="component" value="Unassembled WGS sequence"/>
</dbReference>
<protein>
    <recommendedName>
        <fullName evidence="7">Adenylosuccinate synthetase</fullName>
        <shortName evidence="7">AMPSase</shortName>
        <shortName evidence="7">AdSS</shortName>
        <ecNumber evidence="7">6.3.4.4</ecNumber>
    </recommendedName>
    <alternativeName>
        <fullName evidence="7">IMP--aspartate ligase</fullName>
    </alternativeName>
</protein>
<feature type="binding site" evidence="7">
    <location>
        <begin position="352"/>
        <end position="354"/>
    </location>
    <ligand>
        <name>GTP</name>
        <dbReference type="ChEBI" id="CHEBI:37565"/>
    </ligand>
</feature>
<feature type="binding site" evidence="7">
    <location>
        <position position="17"/>
    </location>
    <ligand>
        <name>Mg(2+)</name>
        <dbReference type="ChEBI" id="CHEBI:18420"/>
    </ligand>
</feature>
<comment type="function">
    <text evidence="7">Plays an important role in the de novo pathway of purine nucleotide biosynthesis. Catalyzes the first committed step in the biosynthesis of AMP from IMP.</text>
</comment>
<dbReference type="PANTHER" id="PTHR11846">
    <property type="entry name" value="ADENYLOSUCCINATE SYNTHETASE"/>
    <property type="match status" value="1"/>
</dbReference>
<dbReference type="SUPFAM" id="SSF52540">
    <property type="entry name" value="P-loop containing nucleoside triphosphate hydrolases"/>
    <property type="match status" value="1"/>
</dbReference>
<keyword evidence="7" id="KW-0963">Cytoplasm</keyword>
<feature type="binding site" description="in other chain" evidence="7">
    <location>
        <position position="245"/>
    </location>
    <ligand>
        <name>IMP</name>
        <dbReference type="ChEBI" id="CHEBI:58053"/>
        <note>ligand shared between dimeric partners</note>
    </ligand>
</feature>
<keyword evidence="3 7" id="KW-0547">Nucleotide-binding</keyword>
<dbReference type="InterPro" id="IPR042111">
    <property type="entry name" value="Adenylosuccinate_synth_dom3"/>
</dbReference>
<keyword evidence="1 7" id="KW-0436">Ligase</keyword>
<dbReference type="HAMAP" id="MF_00011">
    <property type="entry name" value="Adenylosucc_synth"/>
    <property type="match status" value="1"/>
</dbReference>
<comment type="pathway">
    <text evidence="7">Purine metabolism; AMP biosynthesis via de novo pathway; AMP from IMP: step 1/2.</text>
</comment>
<evidence type="ECO:0000256" key="6">
    <source>
        <dbReference type="ARBA" id="ARBA00023134"/>
    </source>
</evidence>
<evidence type="ECO:0000256" key="2">
    <source>
        <dbReference type="ARBA" id="ARBA00022723"/>
    </source>
</evidence>
<comment type="subunit">
    <text evidence="7">Homodimer.</text>
</comment>
<feature type="binding site" evidence="7">
    <location>
        <position position="46"/>
    </location>
    <ligand>
        <name>Mg(2+)</name>
        <dbReference type="ChEBI" id="CHEBI:18420"/>
    </ligand>
</feature>
<evidence type="ECO:0000256" key="4">
    <source>
        <dbReference type="ARBA" id="ARBA00022755"/>
    </source>
</evidence>
<feature type="active site" description="Proton acceptor" evidence="7">
    <location>
        <position position="17"/>
    </location>
</feature>
<dbReference type="Gene3D" id="3.40.440.10">
    <property type="entry name" value="Adenylosuccinate Synthetase, subunit A, domain 1"/>
    <property type="match status" value="1"/>
</dbReference>
<keyword evidence="9" id="KW-1185">Reference proteome</keyword>
<keyword evidence="5 7" id="KW-0460">Magnesium</keyword>
<comment type="caution">
    <text evidence="8">The sequence shown here is derived from an EMBL/GenBank/DDBJ whole genome shotgun (WGS) entry which is preliminary data.</text>
</comment>
<reference evidence="8 9" key="1">
    <citation type="submission" date="2022-11" db="EMBL/GenBank/DDBJ databases">
        <title>Minimal conservation of predation-associated metabolite biosynthetic gene clusters underscores biosynthetic potential of Myxococcota including descriptions for ten novel species: Archangium lansinium sp. nov., Myxococcus landrumus sp. nov., Nannocystis bai.</title>
        <authorList>
            <person name="Ahearne A."/>
            <person name="Stevens C."/>
            <person name="Dowd S."/>
        </authorList>
    </citation>
    <scope>NUCLEOTIDE SEQUENCE [LARGE SCALE GENOMIC DNA]</scope>
    <source>
        <strain evidence="8 9">NCWAL01</strain>
    </source>
</reference>
<comment type="similarity">
    <text evidence="7">Belongs to the adenylosuccinate synthetase family.</text>
</comment>